<dbReference type="SMART" id="SM00812">
    <property type="entry name" value="Alpha_L_fucos"/>
    <property type="match status" value="1"/>
</dbReference>
<dbReference type="EC" id="3.2.1.51" evidence="3"/>
<evidence type="ECO:0000256" key="4">
    <source>
        <dbReference type="ARBA" id="ARBA00022729"/>
    </source>
</evidence>
<evidence type="ECO:0000259" key="7">
    <source>
        <dbReference type="Pfam" id="PF01120"/>
    </source>
</evidence>
<protein>
    <recommendedName>
        <fullName evidence="3">alpha-L-fucosidase</fullName>
        <ecNumber evidence="3">3.2.1.51</ecNumber>
    </recommendedName>
</protein>
<dbReference type="PRINTS" id="PR00741">
    <property type="entry name" value="GLHYDRLASE29"/>
</dbReference>
<keyword evidence="4" id="KW-0732">Signal</keyword>
<evidence type="ECO:0000256" key="5">
    <source>
        <dbReference type="ARBA" id="ARBA00022801"/>
    </source>
</evidence>
<proteinExistence type="inferred from homology"/>
<organism evidence="8 9">
    <name type="scientific">Microbacterium nanhaiense</name>
    <dbReference type="NCBI Taxonomy" id="1301026"/>
    <lineage>
        <taxon>Bacteria</taxon>
        <taxon>Bacillati</taxon>
        <taxon>Actinomycetota</taxon>
        <taxon>Actinomycetes</taxon>
        <taxon>Micrococcales</taxon>
        <taxon>Microbacteriaceae</taxon>
        <taxon>Microbacterium</taxon>
    </lineage>
</organism>
<keyword evidence="5" id="KW-0378">Hydrolase</keyword>
<accession>A0ABQ2N4X0</accession>
<reference evidence="9" key="1">
    <citation type="journal article" date="2019" name="Int. J. Syst. Evol. Microbiol.">
        <title>The Global Catalogue of Microorganisms (GCM) 10K type strain sequencing project: providing services to taxonomists for standard genome sequencing and annotation.</title>
        <authorList>
            <consortium name="The Broad Institute Genomics Platform"/>
            <consortium name="The Broad Institute Genome Sequencing Center for Infectious Disease"/>
            <person name="Wu L."/>
            <person name="Ma J."/>
        </authorList>
    </citation>
    <scope>NUCLEOTIDE SEQUENCE [LARGE SCALE GENOMIC DNA]</scope>
    <source>
        <strain evidence="9">CGMCC 4.7181</strain>
    </source>
</reference>
<evidence type="ECO:0000313" key="8">
    <source>
        <dbReference type="EMBL" id="GGO67119.1"/>
    </source>
</evidence>
<evidence type="ECO:0000256" key="3">
    <source>
        <dbReference type="ARBA" id="ARBA00012662"/>
    </source>
</evidence>
<evidence type="ECO:0000256" key="1">
    <source>
        <dbReference type="ARBA" id="ARBA00004071"/>
    </source>
</evidence>
<dbReference type="PANTHER" id="PTHR10030:SF37">
    <property type="entry name" value="ALPHA-L-FUCOSIDASE-RELATED"/>
    <property type="match status" value="1"/>
</dbReference>
<dbReference type="InterPro" id="IPR016286">
    <property type="entry name" value="FUC_metazoa-typ"/>
</dbReference>
<comment type="similarity">
    <text evidence="2">Belongs to the glycosyl hydrolase 29 family.</text>
</comment>
<dbReference type="Gene3D" id="3.20.20.80">
    <property type="entry name" value="Glycosidases"/>
    <property type="match status" value="1"/>
</dbReference>
<keyword evidence="6" id="KW-0326">Glycosidase</keyword>
<dbReference type="RefSeq" id="WP_188702973.1">
    <property type="nucleotide sequence ID" value="NZ_BMMQ01000012.1"/>
</dbReference>
<feature type="domain" description="Glycoside hydrolase family 29 N-terminal" evidence="7">
    <location>
        <begin position="12"/>
        <end position="353"/>
    </location>
</feature>
<dbReference type="PIRSF" id="PIRSF001092">
    <property type="entry name" value="Alpha-L-fucosidase"/>
    <property type="match status" value="1"/>
</dbReference>
<dbReference type="Proteomes" id="UP000638043">
    <property type="component" value="Unassembled WGS sequence"/>
</dbReference>
<evidence type="ECO:0000313" key="9">
    <source>
        <dbReference type="Proteomes" id="UP000638043"/>
    </source>
</evidence>
<sequence length="429" mass="48243">MERHPDYDEFVRPMPSWYPEAKLGIFMHWGPYAVPGWAEPIGAHGTFHGEGWEREFNTHNPYAEWYYNTIRIEGSPARQHHFEAHGGRPYDDFLDQWTAADFDADDLLALVKRSGARYFVPTTKHHDGVTLWDAPHTGDRNTVQRGPRRDLVGEMRDAAERHGVRFGVYYSGGLDWHVDSGPPVIGPLGDAYRPIHAEYARYVHAHVADLIDRYAPEILWGDIEWPDAGKAPGEHSLIDLFRRFYARRPDGVVNDRWGDTHWDFRTSEYEVNHGAESASAWENCRGIGFSFAYNRLEDASHSMTGPETIRYFVDVVARGGNLLLNIGPTAEGRVTDIQRRALEELGAWNDVNGAAVFGSEPLPEGWAASSETPWIRWTRTNGFAHAFIDAPTGDVVSLEVASERIDAPSSVVVPDSDAPGPVVLSFPLR</sequence>
<evidence type="ECO:0000256" key="2">
    <source>
        <dbReference type="ARBA" id="ARBA00007951"/>
    </source>
</evidence>
<dbReference type="InterPro" id="IPR000933">
    <property type="entry name" value="Glyco_hydro_29"/>
</dbReference>
<dbReference type="PANTHER" id="PTHR10030">
    <property type="entry name" value="ALPHA-L-FUCOSIDASE"/>
    <property type="match status" value="1"/>
</dbReference>
<dbReference type="InterPro" id="IPR057739">
    <property type="entry name" value="Glyco_hydro_29_N"/>
</dbReference>
<dbReference type="Pfam" id="PF01120">
    <property type="entry name" value="Alpha_L_fucos"/>
    <property type="match status" value="1"/>
</dbReference>
<dbReference type="InterPro" id="IPR017853">
    <property type="entry name" value="GH"/>
</dbReference>
<comment type="caution">
    <text evidence="8">The sequence shown here is derived from an EMBL/GenBank/DDBJ whole genome shotgun (WGS) entry which is preliminary data.</text>
</comment>
<name>A0ABQ2N4X0_9MICO</name>
<dbReference type="EMBL" id="BMMQ01000012">
    <property type="protein sequence ID" value="GGO67119.1"/>
    <property type="molecule type" value="Genomic_DNA"/>
</dbReference>
<keyword evidence="9" id="KW-1185">Reference proteome</keyword>
<gene>
    <name evidence="8" type="ORF">GCM10010910_28170</name>
</gene>
<comment type="function">
    <text evidence="1">Alpha-L-fucosidase is responsible for hydrolyzing the alpha-1,6-linked fucose joined to the reducing-end N-acetylglucosamine of the carbohydrate moieties of glycoproteins.</text>
</comment>
<dbReference type="SUPFAM" id="SSF51445">
    <property type="entry name" value="(Trans)glycosidases"/>
    <property type="match status" value="1"/>
</dbReference>
<evidence type="ECO:0000256" key="6">
    <source>
        <dbReference type="ARBA" id="ARBA00023295"/>
    </source>
</evidence>